<dbReference type="Pfam" id="PF01476">
    <property type="entry name" value="LysM"/>
    <property type="match status" value="3"/>
</dbReference>
<feature type="domain" description="LysM" evidence="2">
    <location>
        <begin position="134"/>
        <end position="179"/>
    </location>
</feature>
<dbReference type="Proteomes" id="UP000290649">
    <property type="component" value="Unassembled WGS sequence"/>
</dbReference>
<dbReference type="RefSeq" id="WP_129078485.1">
    <property type="nucleotide sequence ID" value="NZ_QOUX01000039.1"/>
</dbReference>
<comment type="caution">
    <text evidence="3">The sequence shown here is derived from an EMBL/GenBank/DDBJ whole genome shotgun (WGS) entry which is preliminary data.</text>
</comment>
<organism evidence="3 4">
    <name type="scientific">Anaerobacillus alkaliphilus</name>
    <dbReference type="NCBI Taxonomy" id="1548597"/>
    <lineage>
        <taxon>Bacteria</taxon>
        <taxon>Bacillati</taxon>
        <taxon>Bacillota</taxon>
        <taxon>Bacilli</taxon>
        <taxon>Bacillales</taxon>
        <taxon>Bacillaceae</taxon>
        <taxon>Anaerobacillus</taxon>
    </lineage>
</organism>
<evidence type="ECO:0000313" key="4">
    <source>
        <dbReference type="Proteomes" id="UP000290649"/>
    </source>
</evidence>
<feature type="signal peptide" evidence="1">
    <location>
        <begin position="1"/>
        <end position="25"/>
    </location>
</feature>
<evidence type="ECO:0000259" key="2">
    <source>
        <dbReference type="PROSITE" id="PS51782"/>
    </source>
</evidence>
<keyword evidence="4" id="KW-1185">Reference proteome</keyword>
<gene>
    <name evidence="3" type="ORF">DS745_12075</name>
</gene>
<dbReference type="InterPro" id="IPR018392">
    <property type="entry name" value="LysM"/>
</dbReference>
<accession>A0A4Q0VRP9</accession>
<dbReference type="Gene3D" id="3.10.350.10">
    <property type="entry name" value="LysM domain"/>
    <property type="match status" value="3"/>
</dbReference>
<protein>
    <submittedName>
        <fullName evidence="3">LysM peptidoglycan-binding domain-containing protein</fullName>
    </submittedName>
</protein>
<feature type="domain" description="LysM" evidence="2">
    <location>
        <begin position="27"/>
        <end position="71"/>
    </location>
</feature>
<dbReference type="OrthoDB" id="308800at2"/>
<dbReference type="EMBL" id="QOUX01000039">
    <property type="protein sequence ID" value="RXJ00264.1"/>
    <property type="molecule type" value="Genomic_DNA"/>
</dbReference>
<dbReference type="PANTHER" id="PTHR33734:SF22">
    <property type="entry name" value="MEMBRANE-BOUND LYTIC MUREIN TRANSGLYCOSYLASE D"/>
    <property type="match status" value="1"/>
</dbReference>
<sequence length="182" mass="19759">MKKATRIIAPILGVSLVFGAIGVSAHETVTVKSGDTYWGIAQKYDDVTTEDLMEANEYNAYAIPTGAEITVPTENVVTHVIQPGNTLAEIAAAYDGVTVNDLVRLNPEIDPYHLEIGSEIVIVNYDSVLGEDYLYHTIQPGNTFYNIANAYDGVSVNDLLEANPNEDPYELTIGSQIVIPLN</sequence>
<dbReference type="SMART" id="SM00257">
    <property type="entry name" value="LysM"/>
    <property type="match status" value="3"/>
</dbReference>
<name>A0A4Q0VRP9_9BACI</name>
<feature type="domain" description="LysM" evidence="2">
    <location>
        <begin position="77"/>
        <end position="122"/>
    </location>
</feature>
<dbReference type="CDD" id="cd00118">
    <property type="entry name" value="LysM"/>
    <property type="match status" value="3"/>
</dbReference>
<evidence type="ECO:0000313" key="3">
    <source>
        <dbReference type="EMBL" id="RXJ00264.1"/>
    </source>
</evidence>
<dbReference type="PROSITE" id="PS51782">
    <property type="entry name" value="LYSM"/>
    <property type="match status" value="3"/>
</dbReference>
<feature type="chain" id="PRO_5021000002" evidence="1">
    <location>
        <begin position="26"/>
        <end position="182"/>
    </location>
</feature>
<dbReference type="SUPFAM" id="SSF54106">
    <property type="entry name" value="LysM domain"/>
    <property type="match status" value="3"/>
</dbReference>
<dbReference type="AlphaFoldDB" id="A0A4Q0VRP9"/>
<keyword evidence="1" id="KW-0732">Signal</keyword>
<dbReference type="InterPro" id="IPR036779">
    <property type="entry name" value="LysM_dom_sf"/>
</dbReference>
<dbReference type="PANTHER" id="PTHR33734">
    <property type="entry name" value="LYSM DOMAIN-CONTAINING GPI-ANCHORED PROTEIN 2"/>
    <property type="match status" value="1"/>
</dbReference>
<proteinExistence type="predicted"/>
<evidence type="ECO:0000256" key="1">
    <source>
        <dbReference type="SAM" id="SignalP"/>
    </source>
</evidence>
<reference evidence="3 4" key="1">
    <citation type="journal article" date="2019" name="Int. J. Syst. Evol. Microbiol.">
        <title>Anaerobacillus alkaliphilus sp. nov., a novel alkaliphilic and moderately halophilic bacterium.</title>
        <authorList>
            <person name="Borsodi A.K."/>
            <person name="Aszalos J.M."/>
            <person name="Bihari P."/>
            <person name="Nagy I."/>
            <person name="Schumann P."/>
            <person name="Sproer C."/>
            <person name="Kovacs A.L."/>
            <person name="Boka K."/>
            <person name="Dobosy P."/>
            <person name="Ovari M."/>
            <person name="Szili-Kovacs T."/>
            <person name="Toth E."/>
        </authorList>
    </citation>
    <scope>NUCLEOTIDE SEQUENCE [LARGE SCALE GENOMIC DNA]</scope>
    <source>
        <strain evidence="3 4">B16-10</strain>
    </source>
</reference>